<protein>
    <submittedName>
        <fullName evidence="2">Methyltransferase family protein</fullName>
    </submittedName>
</protein>
<dbReference type="AlphaFoldDB" id="A0A2T0N0K1"/>
<dbReference type="EMBL" id="PVNG01000007">
    <property type="protein sequence ID" value="PRX65301.1"/>
    <property type="molecule type" value="Genomic_DNA"/>
</dbReference>
<dbReference type="GO" id="GO:0008757">
    <property type="term" value="F:S-adenosylmethionine-dependent methyltransferase activity"/>
    <property type="evidence" value="ECO:0007669"/>
    <property type="project" value="InterPro"/>
</dbReference>
<dbReference type="Gene3D" id="3.40.50.150">
    <property type="entry name" value="Vaccinia Virus protein VP39"/>
    <property type="match status" value="1"/>
</dbReference>
<dbReference type="InterPro" id="IPR013216">
    <property type="entry name" value="Methyltransf_11"/>
</dbReference>
<keyword evidence="2" id="KW-0489">Methyltransferase</keyword>
<feature type="domain" description="Methyltransferase type 11" evidence="1">
    <location>
        <begin position="9"/>
        <end position="41"/>
    </location>
</feature>
<evidence type="ECO:0000259" key="1">
    <source>
        <dbReference type="Pfam" id="PF08241"/>
    </source>
</evidence>
<dbReference type="OrthoDB" id="9797252at2"/>
<keyword evidence="2" id="KW-0808">Transferase</keyword>
<dbReference type="RefSeq" id="WP_146178210.1">
    <property type="nucleotide sequence ID" value="NZ_PVNG01000007.1"/>
</dbReference>
<dbReference type="InterPro" id="IPR029063">
    <property type="entry name" value="SAM-dependent_MTases_sf"/>
</dbReference>
<evidence type="ECO:0000313" key="2">
    <source>
        <dbReference type="EMBL" id="PRX65301.1"/>
    </source>
</evidence>
<proteinExistence type="predicted"/>
<dbReference type="SUPFAM" id="SSF53335">
    <property type="entry name" value="S-adenosyl-L-methionine-dependent methyltransferases"/>
    <property type="match status" value="1"/>
</dbReference>
<reference evidence="2 3" key="1">
    <citation type="submission" date="2018-03" db="EMBL/GenBank/DDBJ databases">
        <title>Genomic Encyclopedia of Type Strains, Phase III (KMG-III): the genomes of soil and plant-associated and newly described type strains.</title>
        <authorList>
            <person name="Whitman W."/>
        </authorList>
    </citation>
    <scope>NUCLEOTIDE SEQUENCE [LARGE SCALE GENOMIC DNA]</scope>
    <source>
        <strain evidence="2 3">CGMCC 4.7104</strain>
    </source>
</reference>
<evidence type="ECO:0000313" key="3">
    <source>
        <dbReference type="Proteomes" id="UP000238312"/>
    </source>
</evidence>
<sequence length="87" mass="9739">MTWDDAGRRFDLITCGDAWHWIDPEAGTAKAARVLAPGGLMAWFWNSSHVEEPVAAAFGEVYAQHAPEIVWVWGPRDTTLLCRRRSG</sequence>
<dbReference type="Pfam" id="PF08241">
    <property type="entry name" value="Methyltransf_11"/>
    <property type="match status" value="1"/>
</dbReference>
<keyword evidence="3" id="KW-1185">Reference proteome</keyword>
<dbReference type="Proteomes" id="UP000238312">
    <property type="component" value="Unassembled WGS sequence"/>
</dbReference>
<comment type="caution">
    <text evidence="2">The sequence shown here is derived from an EMBL/GenBank/DDBJ whole genome shotgun (WGS) entry which is preliminary data.</text>
</comment>
<accession>A0A2T0N0K1</accession>
<organism evidence="2 3">
    <name type="scientific">Nonomuraea fuscirosea</name>
    <dbReference type="NCBI Taxonomy" id="1291556"/>
    <lineage>
        <taxon>Bacteria</taxon>
        <taxon>Bacillati</taxon>
        <taxon>Actinomycetota</taxon>
        <taxon>Actinomycetes</taxon>
        <taxon>Streptosporangiales</taxon>
        <taxon>Streptosporangiaceae</taxon>
        <taxon>Nonomuraea</taxon>
    </lineage>
</organism>
<gene>
    <name evidence="2" type="ORF">B0I32_10761</name>
</gene>
<dbReference type="GO" id="GO:0032259">
    <property type="term" value="P:methylation"/>
    <property type="evidence" value="ECO:0007669"/>
    <property type="project" value="UniProtKB-KW"/>
</dbReference>
<name>A0A2T0N0K1_9ACTN</name>